<dbReference type="EMBL" id="JAGRRH010000015">
    <property type="protein sequence ID" value="KAG7357380.1"/>
    <property type="molecule type" value="Genomic_DNA"/>
</dbReference>
<feature type="transmembrane region" description="Helical" evidence="7">
    <location>
        <begin position="330"/>
        <end position="350"/>
    </location>
</feature>
<comment type="caution">
    <text evidence="8">The sequence shown here is derived from an EMBL/GenBank/DDBJ whole genome shotgun (WGS) entry which is preliminary data.</text>
</comment>
<feature type="transmembrane region" description="Helical" evidence="7">
    <location>
        <begin position="298"/>
        <end position="318"/>
    </location>
</feature>
<dbReference type="InterPro" id="IPR002528">
    <property type="entry name" value="MATE_fam"/>
</dbReference>
<evidence type="ECO:0000256" key="4">
    <source>
        <dbReference type="ARBA" id="ARBA00022989"/>
    </source>
</evidence>
<reference evidence="8" key="2">
    <citation type="submission" date="2021-04" db="EMBL/GenBank/DDBJ databases">
        <authorList>
            <person name="Podell S."/>
        </authorList>
    </citation>
    <scope>NUCLEOTIDE SEQUENCE</scope>
    <source>
        <strain evidence="8">Hildebrandi</strain>
    </source>
</reference>
<dbReference type="PANTHER" id="PTHR42893">
    <property type="entry name" value="PROTEIN DETOXIFICATION 44, CHLOROPLASTIC-RELATED"/>
    <property type="match status" value="1"/>
</dbReference>
<feature type="transmembrane region" description="Helical" evidence="7">
    <location>
        <begin position="480"/>
        <end position="500"/>
    </location>
</feature>
<evidence type="ECO:0000313" key="9">
    <source>
        <dbReference type="Proteomes" id="UP000693970"/>
    </source>
</evidence>
<feature type="transmembrane region" description="Helical" evidence="7">
    <location>
        <begin position="221"/>
        <end position="243"/>
    </location>
</feature>
<dbReference type="GO" id="GO:0016020">
    <property type="term" value="C:membrane"/>
    <property type="evidence" value="ECO:0007669"/>
    <property type="project" value="UniProtKB-SubCell"/>
</dbReference>
<name>A0A9K3L7X1_9STRA</name>
<keyword evidence="3 7" id="KW-0812">Transmembrane</keyword>
<dbReference type="GO" id="GO:0015297">
    <property type="term" value="F:antiporter activity"/>
    <property type="evidence" value="ECO:0007669"/>
    <property type="project" value="InterPro"/>
</dbReference>
<comment type="similarity">
    <text evidence="2">Belongs to the multi antimicrobial extrusion (MATE) (TC 2.A.66.1) family.</text>
</comment>
<comment type="subcellular location">
    <subcellularLocation>
        <location evidence="1">Membrane</location>
        <topology evidence="1">Multi-pass membrane protein</topology>
    </subcellularLocation>
</comment>
<dbReference type="OrthoDB" id="2126698at2759"/>
<evidence type="ECO:0000256" key="1">
    <source>
        <dbReference type="ARBA" id="ARBA00004141"/>
    </source>
</evidence>
<dbReference type="AlphaFoldDB" id="A0A9K3L7X1"/>
<organism evidence="8 9">
    <name type="scientific">Nitzschia inconspicua</name>
    <dbReference type="NCBI Taxonomy" id="303405"/>
    <lineage>
        <taxon>Eukaryota</taxon>
        <taxon>Sar</taxon>
        <taxon>Stramenopiles</taxon>
        <taxon>Ochrophyta</taxon>
        <taxon>Bacillariophyta</taxon>
        <taxon>Bacillariophyceae</taxon>
        <taxon>Bacillariophycidae</taxon>
        <taxon>Bacillariales</taxon>
        <taxon>Bacillariaceae</taxon>
        <taxon>Nitzschia</taxon>
    </lineage>
</organism>
<evidence type="ECO:0000256" key="6">
    <source>
        <dbReference type="SAM" id="MobiDB-lite"/>
    </source>
</evidence>
<feature type="transmembrane region" description="Helical" evidence="7">
    <location>
        <begin position="356"/>
        <end position="376"/>
    </location>
</feature>
<dbReference type="Proteomes" id="UP000693970">
    <property type="component" value="Unassembled WGS sequence"/>
</dbReference>
<accession>A0A9K3L7X1</accession>
<keyword evidence="4 7" id="KW-1133">Transmembrane helix</keyword>
<proteinExistence type="inferred from homology"/>
<gene>
    <name evidence="8" type="ORF">IV203_002068</name>
</gene>
<evidence type="ECO:0000313" key="8">
    <source>
        <dbReference type="EMBL" id="KAG7357380.1"/>
    </source>
</evidence>
<feature type="transmembrane region" description="Helical" evidence="7">
    <location>
        <begin position="396"/>
        <end position="419"/>
    </location>
</feature>
<evidence type="ECO:0000256" key="3">
    <source>
        <dbReference type="ARBA" id="ARBA00022692"/>
    </source>
</evidence>
<feature type="transmembrane region" description="Helical" evidence="7">
    <location>
        <begin position="439"/>
        <end position="460"/>
    </location>
</feature>
<protein>
    <submittedName>
        <fullName evidence="8">MATE efflux family protein</fullName>
    </submittedName>
</protein>
<dbReference type="GO" id="GO:0042910">
    <property type="term" value="F:xenobiotic transmembrane transporter activity"/>
    <property type="evidence" value="ECO:0007669"/>
    <property type="project" value="InterPro"/>
</dbReference>
<evidence type="ECO:0000256" key="7">
    <source>
        <dbReference type="SAM" id="Phobius"/>
    </source>
</evidence>
<dbReference type="Pfam" id="PF01554">
    <property type="entry name" value="MatE"/>
    <property type="match status" value="2"/>
</dbReference>
<dbReference type="InterPro" id="IPR044644">
    <property type="entry name" value="DinF-like"/>
</dbReference>
<sequence>MSPKRNRSSNSNGKFRSLLLGTITVLVQVVTTAGLLPTATFAYHQPSIVQLSMTSCHPSFKTLHPFPSLYQNCRRRRFHHAHQQPTATSFVLHMSSISPATTSSSSNSNHGSVVPSIPNDPTLSSLSTRNVSLELSTISTGSSNGRNSRHWNILPRLLSWRRQKQTRTSVPDYQWTKQNLAIAMPALLGLLADPVLSMVDTAFVGRSGPIDLAALGVCTSIFHMAFTVFRASTVATTSLVSSASTQEEKRQITKISLGFAGVMGSLVLLALRFGGPTMLATMGVSASSPLFKPACDYLFARCWAAPAVVGIVVAEGVFRGNDDNKTPLIASSVAAVVNLILDPLLMFSLGMGMAGAASATAISQFGAAAMFGWRLWKRCMLPQPTDRINVKAGKVLKSILGANAAMLAKNFSMLVYYTAATAVATRLGPVHVATHQVCLSLFWLVTMWLDSGSVSAQLLLSKNMKEPPKAKSLTKYMVKYALVQGLVFSAIVAGIGRFVPGVFTSDPTVTSYIAQCLPHLAVQQTIVSICLVLEGLAIGGNQFKFTAGGTAVSTAVGLWQMFQATSVVDIWARAVNTFFAMRLLFAVIGVVRVHQMGLKSKDQEKTKEPVGILNKHPPPLDSTTDGAPSLEPVL</sequence>
<dbReference type="PANTHER" id="PTHR42893:SF46">
    <property type="entry name" value="PROTEIN DETOXIFICATION 44, CHLOROPLASTIC"/>
    <property type="match status" value="1"/>
</dbReference>
<feature type="transmembrane region" description="Helical" evidence="7">
    <location>
        <begin position="255"/>
        <end position="275"/>
    </location>
</feature>
<dbReference type="CDD" id="cd13136">
    <property type="entry name" value="MATE_DinF_like"/>
    <property type="match status" value="1"/>
</dbReference>
<reference evidence="8" key="1">
    <citation type="journal article" date="2021" name="Sci. Rep.">
        <title>Diploid genomic architecture of Nitzschia inconspicua, an elite biomass production diatom.</title>
        <authorList>
            <person name="Oliver A."/>
            <person name="Podell S."/>
            <person name="Pinowska A."/>
            <person name="Traller J.C."/>
            <person name="Smith S.R."/>
            <person name="McClure R."/>
            <person name="Beliaev A."/>
            <person name="Bohutskyi P."/>
            <person name="Hill E.A."/>
            <person name="Rabines A."/>
            <person name="Zheng H."/>
            <person name="Allen L.Z."/>
            <person name="Kuo A."/>
            <person name="Grigoriev I.V."/>
            <person name="Allen A.E."/>
            <person name="Hazlebeck D."/>
            <person name="Allen E.E."/>
        </authorList>
    </citation>
    <scope>NUCLEOTIDE SEQUENCE</scope>
    <source>
        <strain evidence="8">Hildebrandi</strain>
    </source>
</reference>
<dbReference type="NCBIfam" id="TIGR00797">
    <property type="entry name" value="matE"/>
    <property type="match status" value="1"/>
</dbReference>
<evidence type="ECO:0000256" key="5">
    <source>
        <dbReference type="ARBA" id="ARBA00023136"/>
    </source>
</evidence>
<keyword evidence="9" id="KW-1185">Reference proteome</keyword>
<evidence type="ECO:0000256" key="2">
    <source>
        <dbReference type="ARBA" id="ARBA00010199"/>
    </source>
</evidence>
<feature type="transmembrane region" description="Helical" evidence="7">
    <location>
        <begin position="570"/>
        <end position="591"/>
    </location>
</feature>
<keyword evidence="5 7" id="KW-0472">Membrane</keyword>
<feature type="region of interest" description="Disordered" evidence="6">
    <location>
        <begin position="602"/>
        <end position="634"/>
    </location>
</feature>